<keyword evidence="4" id="KW-1133">Transmembrane helix</keyword>
<evidence type="ECO:0000256" key="1">
    <source>
        <dbReference type="ARBA" id="ARBA00022603"/>
    </source>
</evidence>
<keyword evidence="1" id="KW-0489">Methyltransferase</keyword>
<evidence type="ECO:0008006" key="7">
    <source>
        <dbReference type="Google" id="ProtNLM"/>
    </source>
</evidence>
<name>A0A4R3YGW6_9PROT</name>
<keyword evidence="2" id="KW-0808">Transferase</keyword>
<evidence type="ECO:0000256" key="4">
    <source>
        <dbReference type="SAM" id="Phobius"/>
    </source>
</evidence>
<evidence type="ECO:0000313" key="6">
    <source>
        <dbReference type="Proteomes" id="UP000295367"/>
    </source>
</evidence>
<dbReference type="RefSeq" id="WP_223272264.1">
    <property type="nucleotide sequence ID" value="NZ_SMCO01000001.1"/>
</dbReference>
<proteinExistence type="predicted"/>
<dbReference type="SUPFAM" id="SSF53335">
    <property type="entry name" value="S-adenosyl-L-methionine-dependent methyltransferases"/>
    <property type="match status" value="1"/>
</dbReference>
<keyword evidence="3" id="KW-0949">S-adenosyl-L-methionine</keyword>
<protein>
    <recommendedName>
        <fullName evidence="7">Methyltransferase family protein</fullName>
    </recommendedName>
</protein>
<feature type="transmembrane region" description="Helical" evidence="4">
    <location>
        <begin position="62"/>
        <end position="86"/>
    </location>
</feature>
<dbReference type="PANTHER" id="PTHR13610:SF9">
    <property type="entry name" value="FI06469P"/>
    <property type="match status" value="1"/>
</dbReference>
<keyword evidence="4" id="KW-0472">Membrane</keyword>
<feature type="transmembrane region" description="Helical" evidence="4">
    <location>
        <begin position="98"/>
        <end position="119"/>
    </location>
</feature>
<accession>A0A4R3YGW6</accession>
<dbReference type="GO" id="GO:0016279">
    <property type="term" value="F:protein-lysine N-methyltransferase activity"/>
    <property type="evidence" value="ECO:0007669"/>
    <property type="project" value="InterPro"/>
</dbReference>
<keyword evidence="4" id="KW-0812">Transmembrane</keyword>
<dbReference type="Gene3D" id="3.40.50.150">
    <property type="entry name" value="Vaccinia Virus protein VP39"/>
    <property type="match status" value="1"/>
</dbReference>
<dbReference type="EMBL" id="SMCO01000001">
    <property type="protein sequence ID" value="TCV90194.1"/>
    <property type="molecule type" value="Genomic_DNA"/>
</dbReference>
<dbReference type="Proteomes" id="UP000295367">
    <property type="component" value="Unassembled WGS sequence"/>
</dbReference>
<dbReference type="InterPro" id="IPR026170">
    <property type="entry name" value="FAM173A/B"/>
</dbReference>
<dbReference type="AlphaFoldDB" id="A0A4R3YGW6"/>
<sequence>MEVSPSTSKFESNVTMLLIARIRKLPPAILALFIQLIAFCSLFLVIPVFHQVVAVDFSPMQLAVIQGVLAVAFSLAIRFATWWYVIQFLFAPTLISAQYLHIPSGWFLLAFLSLAMIYWNTFRTQVPLYLSSRKAWVAISELLPAEPGFSFIDLGSGLGGLLAYLSKVRPGGKYHGIESAPLPFIFSWLKANYKGSAFQVAWGDFWKLDFANYDVVYAYLSPVPMVELWQKARSEMRPGSLFISNTFVVPGVNPTQVVPLNDLNDSTLYIWKM</sequence>
<evidence type="ECO:0000313" key="5">
    <source>
        <dbReference type="EMBL" id="TCV90194.1"/>
    </source>
</evidence>
<gene>
    <name evidence="5" type="ORF">EDC63_101161</name>
</gene>
<organism evidence="5 6">
    <name type="scientific">Sulfurirhabdus autotrophica</name>
    <dbReference type="NCBI Taxonomy" id="1706046"/>
    <lineage>
        <taxon>Bacteria</taxon>
        <taxon>Pseudomonadati</taxon>
        <taxon>Pseudomonadota</taxon>
        <taxon>Betaproteobacteria</taxon>
        <taxon>Nitrosomonadales</taxon>
        <taxon>Sulfuricellaceae</taxon>
        <taxon>Sulfurirhabdus</taxon>
    </lineage>
</organism>
<reference evidence="5 6" key="1">
    <citation type="submission" date="2019-03" db="EMBL/GenBank/DDBJ databases">
        <title>Genomic Encyclopedia of Type Strains, Phase IV (KMG-IV): sequencing the most valuable type-strain genomes for metagenomic binning, comparative biology and taxonomic classification.</title>
        <authorList>
            <person name="Goeker M."/>
        </authorList>
    </citation>
    <scope>NUCLEOTIDE SEQUENCE [LARGE SCALE GENOMIC DNA]</scope>
    <source>
        <strain evidence="5 6">DSM 100309</strain>
    </source>
</reference>
<feature type="transmembrane region" description="Helical" evidence="4">
    <location>
        <begin position="28"/>
        <end position="50"/>
    </location>
</feature>
<dbReference type="InterPro" id="IPR029063">
    <property type="entry name" value="SAM-dependent_MTases_sf"/>
</dbReference>
<evidence type="ECO:0000256" key="2">
    <source>
        <dbReference type="ARBA" id="ARBA00022679"/>
    </source>
</evidence>
<dbReference type="PANTHER" id="PTHR13610">
    <property type="entry name" value="METHYLTRANSFERASE DOMAIN-CONTAINING PROTEIN"/>
    <property type="match status" value="1"/>
</dbReference>
<evidence type="ECO:0000256" key="3">
    <source>
        <dbReference type="ARBA" id="ARBA00022691"/>
    </source>
</evidence>
<dbReference type="GO" id="GO:0032259">
    <property type="term" value="P:methylation"/>
    <property type="evidence" value="ECO:0007669"/>
    <property type="project" value="UniProtKB-KW"/>
</dbReference>
<comment type="caution">
    <text evidence="5">The sequence shown here is derived from an EMBL/GenBank/DDBJ whole genome shotgun (WGS) entry which is preliminary data.</text>
</comment>
<keyword evidence="6" id="KW-1185">Reference proteome</keyword>